<organism evidence="3 4">
    <name type="scientific">Nocardia aurantia</name>
    <dbReference type="NCBI Taxonomy" id="2585199"/>
    <lineage>
        <taxon>Bacteria</taxon>
        <taxon>Bacillati</taxon>
        <taxon>Actinomycetota</taxon>
        <taxon>Actinomycetes</taxon>
        <taxon>Mycobacteriales</taxon>
        <taxon>Nocardiaceae</taxon>
        <taxon>Nocardia</taxon>
    </lineage>
</organism>
<keyword evidence="4" id="KW-1185">Reference proteome</keyword>
<protein>
    <recommendedName>
        <fullName evidence="2">CSD domain-containing protein</fullName>
    </recommendedName>
</protein>
<accession>A0A7K0DJ98</accession>
<gene>
    <name evidence="3" type="ORF">NRB56_04070</name>
</gene>
<sequence>MTAILIPQLPATASPASTGTAARRWQRGEVAWFDEAKGFGFITPADGGAPIFVQYSAVDTPGYRRLVAGQPVAFTTVGTRHGPEAASVRPLPIPDRTVTRPAPTAGTHDEGPTP</sequence>
<dbReference type="EMBL" id="WEGI01000001">
    <property type="protein sequence ID" value="MQY24854.1"/>
    <property type="molecule type" value="Genomic_DNA"/>
</dbReference>
<evidence type="ECO:0000259" key="2">
    <source>
        <dbReference type="PROSITE" id="PS51857"/>
    </source>
</evidence>
<dbReference type="Gene3D" id="2.40.50.140">
    <property type="entry name" value="Nucleic acid-binding proteins"/>
    <property type="match status" value="1"/>
</dbReference>
<feature type="region of interest" description="Disordered" evidence="1">
    <location>
        <begin position="78"/>
        <end position="114"/>
    </location>
</feature>
<dbReference type="AlphaFoldDB" id="A0A7K0DJ98"/>
<dbReference type="OrthoDB" id="4551220at2"/>
<dbReference type="RefSeq" id="WP_153338725.1">
    <property type="nucleotide sequence ID" value="NZ_WEGI01000001.1"/>
</dbReference>
<dbReference type="Proteomes" id="UP000431401">
    <property type="component" value="Unassembled WGS sequence"/>
</dbReference>
<comment type="caution">
    <text evidence="3">The sequence shown here is derived from an EMBL/GenBank/DDBJ whole genome shotgun (WGS) entry which is preliminary data.</text>
</comment>
<evidence type="ECO:0000313" key="4">
    <source>
        <dbReference type="Proteomes" id="UP000431401"/>
    </source>
</evidence>
<dbReference type="PRINTS" id="PR00050">
    <property type="entry name" value="COLDSHOCK"/>
</dbReference>
<evidence type="ECO:0000313" key="3">
    <source>
        <dbReference type="EMBL" id="MQY24854.1"/>
    </source>
</evidence>
<dbReference type="SMART" id="SM00357">
    <property type="entry name" value="CSP"/>
    <property type="match status" value="1"/>
</dbReference>
<dbReference type="PROSITE" id="PS51857">
    <property type="entry name" value="CSD_2"/>
    <property type="match status" value="1"/>
</dbReference>
<dbReference type="InterPro" id="IPR002059">
    <property type="entry name" value="CSP_DNA-bd"/>
</dbReference>
<dbReference type="GO" id="GO:0003676">
    <property type="term" value="F:nucleic acid binding"/>
    <property type="evidence" value="ECO:0007669"/>
    <property type="project" value="InterPro"/>
</dbReference>
<dbReference type="PANTHER" id="PTHR46565:SF20">
    <property type="entry name" value="COLD SHOCK DOMAIN-CONTAINING PROTEIN 4"/>
    <property type="match status" value="1"/>
</dbReference>
<reference evidence="3 4" key="1">
    <citation type="submission" date="2019-10" db="EMBL/GenBank/DDBJ databases">
        <title>Nocardia macrotermitis sp. nov. and Nocardia aurantia sp. nov., isolated from the gut of fungus growing-termite Macrotermes natalensis.</title>
        <authorList>
            <person name="Benndorf R."/>
            <person name="Schwitalla J."/>
            <person name="Martin K."/>
            <person name="De Beer W."/>
            <person name="Kaster A.-K."/>
            <person name="Vollmers J."/>
            <person name="Poulsen M."/>
            <person name="Beemelmanns C."/>
        </authorList>
    </citation>
    <scope>NUCLEOTIDE SEQUENCE [LARGE SCALE GENOMIC DNA]</scope>
    <source>
        <strain evidence="3 4">RB56</strain>
    </source>
</reference>
<dbReference type="SUPFAM" id="SSF50249">
    <property type="entry name" value="Nucleic acid-binding proteins"/>
    <property type="match status" value="1"/>
</dbReference>
<feature type="domain" description="CSD" evidence="2">
    <location>
        <begin position="25"/>
        <end position="90"/>
    </location>
</feature>
<dbReference type="CDD" id="cd04458">
    <property type="entry name" value="CSP_CDS"/>
    <property type="match status" value="1"/>
</dbReference>
<dbReference type="InterPro" id="IPR012340">
    <property type="entry name" value="NA-bd_OB-fold"/>
</dbReference>
<evidence type="ECO:0000256" key="1">
    <source>
        <dbReference type="SAM" id="MobiDB-lite"/>
    </source>
</evidence>
<dbReference type="InterPro" id="IPR011129">
    <property type="entry name" value="CSD"/>
</dbReference>
<dbReference type="PANTHER" id="PTHR46565">
    <property type="entry name" value="COLD SHOCK DOMAIN PROTEIN 2"/>
    <property type="match status" value="1"/>
</dbReference>
<dbReference type="Pfam" id="PF00313">
    <property type="entry name" value="CSD"/>
    <property type="match status" value="1"/>
</dbReference>
<proteinExistence type="predicted"/>
<name>A0A7K0DJ98_9NOCA</name>